<dbReference type="CDD" id="cd07185">
    <property type="entry name" value="OmpA_C-like"/>
    <property type="match status" value="1"/>
</dbReference>
<dbReference type="Pfam" id="PF00691">
    <property type="entry name" value="OmpA"/>
    <property type="match status" value="1"/>
</dbReference>
<proteinExistence type="predicted"/>
<name>A0A846QHE7_9BACT</name>
<feature type="compositionally biased region" description="Basic and acidic residues" evidence="2">
    <location>
        <begin position="267"/>
        <end position="289"/>
    </location>
</feature>
<protein>
    <submittedName>
        <fullName evidence="5">Chemotaxis protein MotB</fullName>
    </submittedName>
</protein>
<dbReference type="SUPFAM" id="SSF103088">
    <property type="entry name" value="OmpA-like"/>
    <property type="match status" value="1"/>
</dbReference>
<dbReference type="Proteomes" id="UP000580856">
    <property type="component" value="Unassembled WGS sequence"/>
</dbReference>
<dbReference type="RefSeq" id="WP_167940731.1">
    <property type="nucleotide sequence ID" value="NZ_JAATJA010000001.1"/>
</dbReference>
<sequence>MPNQRDTDHPAPSQPRPADAARDVLDAPGTDGNGTSVSMRKGPPRTTAPRAEDVFAFEDDMPTFHWSVPWADLMMTMFVMFTVLFVYASAKRDFLLAFRGHVQQERVEEASQVGRHEGEVPVYEFPKTGISPSPGPHQLFEMCKATVEESGLRDVSVELEGETIRLSMHGPLLFERTQADIKPDGLRFLDMVARVIAKARYDVGVHGHTDNFPVHTERYDTNWELSTARATNVARYLIERHGVPPESVTVCGHSMYRPSAPNLSPEGKSRNRRVEIALTRPKPEEQETR</sequence>
<gene>
    <name evidence="5" type="ORF">GGQ74_001338</name>
</gene>
<reference evidence="5 6" key="1">
    <citation type="submission" date="2020-03" db="EMBL/GenBank/DDBJ databases">
        <title>Genomic Encyclopedia of Type Strains, Phase IV (KMG-IV): sequencing the most valuable type-strain genomes for metagenomic binning, comparative biology and taxonomic classification.</title>
        <authorList>
            <person name="Goeker M."/>
        </authorList>
    </citation>
    <scope>NUCLEOTIDE SEQUENCE [LARGE SCALE GENOMIC DNA]</scope>
    <source>
        <strain evidence="5 6">DSM 24233</strain>
    </source>
</reference>
<feature type="region of interest" description="Disordered" evidence="2">
    <location>
        <begin position="256"/>
        <end position="289"/>
    </location>
</feature>
<dbReference type="InterPro" id="IPR006665">
    <property type="entry name" value="OmpA-like"/>
</dbReference>
<keyword evidence="6" id="KW-1185">Reference proteome</keyword>
<evidence type="ECO:0000313" key="5">
    <source>
        <dbReference type="EMBL" id="NJB67698.1"/>
    </source>
</evidence>
<dbReference type="PANTHER" id="PTHR30329">
    <property type="entry name" value="STATOR ELEMENT OF FLAGELLAR MOTOR COMPLEX"/>
    <property type="match status" value="1"/>
</dbReference>
<dbReference type="PROSITE" id="PS51123">
    <property type="entry name" value="OMPA_2"/>
    <property type="match status" value="1"/>
</dbReference>
<keyword evidence="3" id="KW-1133">Transmembrane helix</keyword>
<evidence type="ECO:0000256" key="3">
    <source>
        <dbReference type="SAM" id="Phobius"/>
    </source>
</evidence>
<dbReference type="AlphaFoldDB" id="A0A846QHE7"/>
<feature type="transmembrane region" description="Helical" evidence="3">
    <location>
        <begin position="70"/>
        <end position="90"/>
    </location>
</feature>
<dbReference type="GO" id="GO:0016020">
    <property type="term" value="C:membrane"/>
    <property type="evidence" value="ECO:0007669"/>
    <property type="project" value="UniProtKB-UniRule"/>
</dbReference>
<evidence type="ECO:0000259" key="4">
    <source>
        <dbReference type="PROSITE" id="PS51123"/>
    </source>
</evidence>
<keyword evidence="3" id="KW-0812">Transmembrane</keyword>
<dbReference type="EMBL" id="JAATJA010000001">
    <property type="protein sequence ID" value="NJB67698.1"/>
    <property type="molecule type" value="Genomic_DNA"/>
</dbReference>
<feature type="region of interest" description="Disordered" evidence="2">
    <location>
        <begin position="1"/>
        <end position="47"/>
    </location>
</feature>
<organism evidence="5 6">
    <name type="scientific">Desulfobaculum xiamenense</name>
    <dbReference type="NCBI Taxonomy" id="995050"/>
    <lineage>
        <taxon>Bacteria</taxon>
        <taxon>Pseudomonadati</taxon>
        <taxon>Thermodesulfobacteriota</taxon>
        <taxon>Desulfovibrionia</taxon>
        <taxon>Desulfovibrionales</taxon>
        <taxon>Desulfovibrionaceae</taxon>
        <taxon>Desulfobaculum</taxon>
    </lineage>
</organism>
<accession>A0A846QHE7</accession>
<evidence type="ECO:0000313" key="6">
    <source>
        <dbReference type="Proteomes" id="UP000580856"/>
    </source>
</evidence>
<dbReference type="PANTHER" id="PTHR30329:SF21">
    <property type="entry name" value="LIPOPROTEIN YIAD-RELATED"/>
    <property type="match status" value="1"/>
</dbReference>
<dbReference type="InterPro" id="IPR036737">
    <property type="entry name" value="OmpA-like_sf"/>
</dbReference>
<evidence type="ECO:0000256" key="2">
    <source>
        <dbReference type="SAM" id="MobiDB-lite"/>
    </source>
</evidence>
<keyword evidence="1 3" id="KW-0472">Membrane</keyword>
<evidence type="ECO:0000256" key="1">
    <source>
        <dbReference type="PROSITE-ProRule" id="PRU00473"/>
    </source>
</evidence>
<dbReference type="Gene3D" id="3.30.1330.60">
    <property type="entry name" value="OmpA-like domain"/>
    <property type="match status" value="1"/>
</dbReference>
<comment type="caution">
    <text evidence="5">The sequence shown here is derived from an EMBL/GenBank/DDBJ whole genome shotgun (WGS) entry which is preliminary data.</text>
</comment>
<dbReference type="InterPro" id="IPR050330">
    <property type="entry name" value="Bact_OuterMem_StrucFunc"/>
</dbReference>
<feature type="domain" description="OmpA-like" evidence="4">
    <location>
        <begin position="160"/>
        <end position="282"/>
    </location>
</feature>